<organism evidence="2 3">
    <name type="scientific">Parnassius mnemosyne</name>
    <name type="common">clouded apollo</name>
    <dbReference type="NCBI Taxonomy" id="213953"/>
    <lineage>
        <taxon>Eukaryota</taxon>
        <taxon>Metazoa</taxon>
        <taxon>Ecdysozoa</taxon>
        <taxon>Arthropoda</taxon>
        <taxon>Hexapoda</taxon>
        <taxon>Insecta</taxon>
        <taxon>Pterygota</taxon>
        <taxon>Neoptera</taxon>
        <taxon>Endopterygota</taxon>
        <taxon>Lepidoptera</taxon>
        <taxon>Glossata</taxon>
        <taxon>Ditrysia</taxon>
        <taxon>Papilionoidea</taxon>
        <taxon>Papilionidae</taxon>
        <taxon>Parnassiinae</taxon>
        <taxon>Parnassini</taxon>
        <taxon>Parnassius</taxon>
        <taxon>Driopa</taxon>
    </lineage>
</organism>
<dbReference type="EMBL" id="CAVLGL010000046">
    <property type="protein sequence ID" value="CAK1582889.1"/>
    <property type="molecule type" value="Genomic_DNA"/>
</dbReference>
<sequence>MKNLNTWMVLNIYDKVQYQLLKEHFFNLNIQHTVSNKIQTRKVTQKKLITIPSKNKYGERTSVYMIRLINDLDYKFRSELNEFNIKHLSRPIYLNLFDLAVQIVFVLCFIALAAANPQLLTWPGIVAPVAPRTVVAGPTVVNGLHGNRFVYPGSITTGFI</sequence>
<keyword evidence="3" id="KW-1185">Reference proteome</keyword>
<name>A0AAV1KKQ0_9NEOP</name>
<dbReference type="AlphaFoldDB" id="A0AAV1KKQ0"/>
<keyword evidence="1" id="KW-1133">Transmembrane helix</keyword>
<protein>
    <submittedName>
        <fullName evidence="2">Uncharacterized protein</fullName>
    </submittedName>
</protein>
<proteinExistence type="predicted"/>
<comment type="caution">
    <text evidence="2">The sequence shown here is derived from an EMBL/GenBank/DDBJ whole genome shotgun (WGS) entry which is preliminary data.</text>
</comment>
<dbReference type="Proteomes" id="UP001314205">
    <property type="component" value="Unassembled WGS sequence"/>
</dbReference>
<gene>
    <name evidence="2" type="ORF">PARMNEM_LOCUS4365</name>
</gene>
<keyword evidence="1" id="KW-0812">Transmembrane</keyword>
<evidence type="ECO:0000256" key="1">
    <source>
        <dbReference type="SAM" id="Phobius"/>
    </source>
</evidence>
<accession>A0AAV1KKQ0</accession>
<feature type="transmembrane region" description="Helical" evidence="1">
    <location>
        <begin position="92"/>
        <end position="115"/>
    </location>
</feature>
<reference evidence="2 3" key="1">
    <citation type="submission" date="2023-11" db="EMBL/GenBank/DDBJ databases">
        <authorList>
            <person name="Hedman E."/>
            <person name="Englund M."/>
            <person name="Stromberg M."/>
            <person name="Nyberg Akerstrom W."/>
            <person name="Nylinder S."/>
            <person name="Jareborg N."/>
            <person name="Kallberg Y."/>
            <person name="Kronander E."/>
        </authorList>
    </citation>
    <scope>NUCLEOTIDE SEQUENCE [LARGE SCALE GENOMIC DNA]</scope>
</reference>
<keyword evidence="1" id="KW-0472">Membrane</keyword>
<evidence type="ECO:0000313" key="2">
    <source>
        <dbReference type="EMBL" id="CAK1582889.1"/>
    </source>
</evidence>
<evidence type="ECO:0000313" key="3">
    <source>
        <dbReference type="Proteomes" id="UP001314205"/>
    </source>
</evidence>